<feature type="compositionally biased region" description="Polar residues" evidence="1">
    <location>
        <begin position="31"/>
        <end position="42"/>
    </location>
</feature>
<keyword evidence="2" id="KW-0812">Transmembrane</keyword>
<evidence type="ECO:0000313" key="3">
    <source>
        <dbReference type="EMBL" id="RDW72183.1"/>
    </source>
</evidence>
<organism evidence="3 4">
    <name type="scientific">Coleophoma crateriformis</name>
    <dbReference type="NCBI Taxonomy" id="565419"/>
    <lineage>
        <taxon>Eukaryota</taxon>
        <taxon>Fungi</taxon>
        <taxon>Dikarya</taxon>
        <taxon>Ascomycota</taxon>
        <taxon>Pezizomycotina</taxon>
        <taxon>Leotiomycetes</taxon>
        <taxon>Helotiales</taxon>
        <taxon>Dermateaceae</taxon>
        <taxon>Coleophoma</taxon>
    </lineage>
</organism>
<dbReference type="AlphaFoldDB" id="A0A3D8RDP0"/>
<keyword evidence="2" id="KW-0472">Membrane</keyword>
<feature type="region of interest" description="Disordered" evidence="1">
    <location>
        <begin position="1"/>
        <end position="42"/>
    </location>
</feature>
<dbReference type="Proteomes" id="UP000256328">
    <property type="component" value="Unassembled WGS sequence"/>
</dbReference>
<evidence type="ECO:0000256" key="1">
    <source>
        <dbReference type="SAM" id="MobiDB-lite"/>
    </source>
</evidence>
<proteinExistence type="predicted"/>
<evidence type="ECO:0000256" key="2">
    <source>
        <dbReference type="SAM" id="Phobius"/>
    </source>
</evidence>
<feature type="compositionally biased region" description="Basic and acidic residues" evidence="1">
    <location>
        <begin position="1"/>
        <end position="13"/>
    </location>
</feature>
<name>A0A3D8RDP0_9HELO</name>
<gene>
    <name evidence="3" type="ORF">BP5796_08217</name>
</gene>
<dbReference type="PANTHER" id="PTHR35872">
    <property type="entry name" value="INTEGRAL MEMBRANE PROTEIN (AFU_ORTHOLOGUE AFUA_5G07110)"/>
    <property type="match status" value="1"/>
</dbReference>
<dbReference type="OrthoDB" id="6407410at2759"/>
<feature type="transmembrane region" description="Helical" evidence="2">
    <location>
        <begin position="256"/>
        <end position="273"/>
    </location>
</feature>
<accession>A0A3D8RDP0</accession>
<dbReference type="PANTHER" id="PTHR35872:SF1">
    <property type="entry name" value="ALPHA-L-RHAMNOSIDASE C"/>
    <property type="match status" value="1"/>
</dbReference>
<dbReference type="InterPro" id="IPR021369">
    <property type="entry name" value="DUF2985"/>
</dbReference>
<dbReference type="EMBL" id="PDLN01000011">
    <property type="protein sequence ID" value="RDW72183.1"/>
    <property type="molecule type" value="Genomic_DNA"/>
</dbReference>
<feature type="compositionally biased region" description="Basic and acidic residues" evidence="1">
    <location>
        <begin position="447"/>
        <end position="464"/>
    </location>
</feature>
<feature type="transmembrane region" description="Helical" evidence="2">
    <location>
        <begin position="357"/>
        <end position="379"/>
    </location>
</feature>
<sequence>MSSANEPHRDEQRPIAAPSNSYQGVPREDVNTTPRRTRGQSATGAFLRNVQEDFATSKLPLGFFQASGQVVSSAPTISDIQNGNLDSNGWSGVAQRRNSQAHKESDFALLNDLARQRTPTGLNIVRRYTQATIPEVPEKTATASHTLLEKNHLQEDVTSPTHSGDSKLPYANGYQFPPKHTKMQSVKIGLRAYWRFLWTPFGFLLTIYALNIVAWGGMLFLVLIGAAPAMCPPHAKYACNDKRSAKNTWIEIDSQILNALFCVTGLGLIPWRFRDLYYLMKYRLQHDPIGLRRLAGINRDWFRLEKSEEVDNHWDPKTMAKPANVPETALAYPVQKSPDPPLTGERAPPTKIWKLDFYIWCYVANTFLQIMLCGCMWGLNKFNRPAWTTGCLIPVACIVAAAGGYVTGMEGKKVKSIEGVPVSEEDQEILRQMREKDALNSGGETGEAPRFRPVAEHHGERVSEDQGPSNERN</sequence>
<reference evidence="3 4" key="1">
    <citation type="journal article" date="2018" name="IMA Fungus">
        <title>IMA Genome-F 9: Draft genome sequence of Annulohypoxylon stygium, Aspergillus mulundensis, Berkeleyomyces basicola (syn. Thielaviopsis basicola), Ceratocystis smalleyi, two Cercospora beticola strains, Coleophoma cylindrospora, Fusarium fracticaudum, Phialophora cf. hyalina, and Morchella septimelata.</title>
        <authorList>
            <person name="Wingfield B.D."/>
            <person name="Bills G.F."/>
            <person name="Dong Y."/>
            <person name="Huang W."/>
            <person name="Nel W.J."/>
            <person name="Swalarsk-Parry B.S."/>
            <person name="Vaghefi N."/>
            <person name="Wilken P.M."/>
            <person name="An Z."/>
            <person name="de Beer Z.W."/>
            <person name="De Vos L."/>
            <person name="Chen L."/>
            <person name="Duong T.A."/>
            <person name="Gao Y."/>
            <person name="Hammerbacher A."/>
            <person name="Kikkert J.R."/>
            <person name="Li Y."/>
            <person name="Li H."/>
            <person name="Li K."/>
            <person name="Li Q."/>
            <person name="Liu X."/>
            <person name="Ma X."/>
            <person name="Naidoo K."/>
            <person name="Pethybridge S.J."/>
            <person name="Sun J."/>
            <person name="Steenkamp E.T."/>
            <person name="van der Nest M.A."/>
            <person name="van Wyk S."/>
            <person name="Wingfield M.J."/>
            <person name="Xiong C."/>
            <person name="Yue Q."/>
            <person name="Zhang X."/>
        </authorList>
    </citation>
    <scope>NUCLEOTIDE SEQUENCE [LARGE SCALE GENOMIC DNA]</scope>
    <source>
        <strain evidence="3 4">BP5796</strain>
    </source>
</reference>
<feature type="transmembrane region" description="Helical" evidence="2">
    <location>
        <begin position="385"/>
        <end position="406"/>
    </location>
</feature>
<keyword evidence="2" id="KW-1133">Transmembrane helix</keyword>
<dbReference type="Pfam" id="PF11204">
    <property type="entry name" value="DUF2985"/>
    <property type="match status" value="1"/>
</dbReference>
<feature type="transmembrane region" description="Helical" evidence="2">
    <location>
        <begin position="201"/>
        <end position="227"/>
    </location>
</feature>
<comment type="caution">
    <text evidence="3">The sequence shown here is derived from an EMBL/GenBank/DDBJ whole genome shotgun (WGS) entry which is preliminary data.</text>
</comment>
<protein>
    <submittedName>
        <fullName evidence="3">Uncharacterized protein</fullName>
    </submittedName>
</protein>
<evidence type="ECO:0000313" key="4">
    <source>
        <dbReference type="Proteomes" id="UP000256328"/>
    </source>
</evidence>
<feature type="region of interest" description="Disordered" evidence="1">
    <location>
        <begin position="433"/>
        <end position="473"/>
    </location>
</feature>
<keyword evidence="4" id="KW-1185">Reference proteome</keyword>